<dbReference type="EMBL" id="AP023396">
    <property type="protein sequence ID" value="BCK53155.1"/>
    <property type="molecule type" value="Genomic_DNA"/>
</dbReference>
<sequence>MIDAAELTADPQLTRGEPGLRRLQEFIEPYAGWTGSNAPSGYDSAALRALYDAERGLDLTDLATFADTLSAQLIAAREQAGMQSNRAGWVGAAWTEGAGVAAAALLSQVAARVGTDVEKLAGLATSIGTALTEIAASLRRKADTSETVFGALTIGGKHVSEVEQIARYAQGDFGLVADDGKHTVVRAVLPDLPDDTDPRQYAADWMNETFVPELETRVSEFATLNQNTRTTISQHYAELLTTFDGLDHSPYPGPAQAGPVSSALYSDTTPAVTASRPAARQQVPAVPESPIATQNGTAQGAVAAAPNSQLVQQQQSTPAANAAEISTIIGTVRQDSGDRFDNGEFPPGNDTGVSDATNTHPVSIPEAMNEASTAAADERSAMSDGHDRNGMPAAFGMPMMPPRQQGPGDRGEHRSKIKPHKSIFATADEAAPGAEPILVPATITASTMSSPERPNESDEAGASEATVNDNAGTAAESVSPSRNDAGH</sequence>
<dbReference type="KEGG" id="nwl:NWFMUON74_09270"/>
<organism evidence="2 3">
    <name type="scientific">Nocardia wallacei</name>
    <dbReference type="NCBI Taxonomy" id="480035"/>
    <lineage>
        <taxon>Bacteria</taxon>
        <taxon>Bacillati</taxon>
        <taxon>Actinomycetota</taxon>
        <taxon>Actinomycetes</taxon>
        <taxon>Mycobacteriales</taxon>
        <taxon>Nocardiaceae</taxon>
        <taxon>Nocardia</taxon>
    </lineage>
</organism>
<feature type="compositionally biased region" description="Basic and acidic residues" evidence="1">
    <location>
        <begin position="376"/>
        <end position="389"/>
    </location>
</feature>
<keyword evidence="3" id="KW-1185">Reference proteome</keyword>
<proteinExistence type="predicted"/>
<accession>A0A7G1KDN3</accession>
<dbReference type="RefSeq" id="WP_187686748.1">
    <property type="nucleotide sequence ID" value="NZ_AP023396.1"/>
</dbReference>
<feature type="compositionally biased region" description="Low complexity" evidence="1">
    <location>
        <begin position="390"/>
        <end position="407"/>
    </location>
</feature>
<reference evidence="2 3" key="1">
    <citation type="submission" date="2020-08" db="EMBL/GenBank/DDBJ databases">
        <title>Genome Sequencing of Nocardia wallacei strain FMUON74 and assembly.</title>
        <authorList>
            <person name="Toyokawa M."/>
            <person name="Uesaka K."/>
        </authorList>
    </citation>
    <scope>NUCLEOTIDE SEQUENCE [LARGE SCALE GENOMIC DNA]</scope>
    <source>
        <strain evidence="2 3">FMUON74</strain>
    </source>
</reference>
<evidence type="ECO:0000256" key="1">
    <source>
        <dbReference type="SAM" id="MobiDB-lite"/>
    </source>
</evidence>
<gene>
    <name evidence="2" type="ORF">NWFMUON74_09270</name>
</gene>
<dbReference type="GeneID" id="80345545"/>
<feature type="region of interest" description="Disordered" evidence="1">
    <location>
        <begin position="251"/>
        <end position="300"/>
    </location>
</feature>
<feature type="compositionally biased region" description="Polar residues" evidence="1">
    <location>
        <begin position="465"/>
        <end position="487"/>
    </location>
</feature>
<dbReference type="AlphaFoldDB" id="A0A7G1KDN3"/>
<feature type="region of interest" description="Disordered" evidence="1">
    <location>
        <begin position="334"/>
        <end position="415"/>
    </location>
</feature>
<protein>
    <submittedName>
        <fullName evidence="2">Uncharacterized protein</fullName>
    </submittedName>
</protein>
<evidence type="ECO:0000313" key="3">
    <source>
        <dbReference type="Proteomes" id="UP000516173"/>
    </source>
</evidence>
<feature type="compositionally biased region" description="Polar residues" evidence="1">
    <location>
        <begin position="443"/>
        <end position="452"/>
    </location>
</feature>
<evidence type="ECO:0000313" key="2">
    <source>
        <dbReference type="EMBL" id="BCK53155.1"/>
    </source>
</evidence>
<name>A0A7G1KDN3_9NOCA</name>
<feature type="compositionally biased region" description="Polar residues" evidence="1">
    <location>
        <begin position="351"/>
        <end position="361"/>
    </location>
</feature>
<dbReference type="Proteomes" id="UP000516173">
    <property type="component" value="Chromosome"/>
</dbReference>
<feature type="region of interest" description="Disordered" evidence="1">
    <location>
        <begin position="427"/>
        <end position="487"/>
    </location>
</feature>
<feature type="compositionally biased region" description="Polar residues" evidence="1">
    <location>
        <begin position="263"/>
        <end position="272"/>
    </location>
</feature>